<protein>
    <recommendedName>
        <fullName evidence="3">FAM186A/B C-terminal domain-containing protein</fullName>
    </recommendedName>
</protein>
<evidence type="ECO:0000313" key="4">
    <source>
        <dbReference type="EMBL" id="OWF42085.1"/>
    </source>
</evidence>
<reference evidence="4 5" key="1">
    <citation type="journal article" date="2017" name="Nat. Ecol. Evol.">
        <title>Scallop genome provides insights into evolution of bilaterian karyotype and development.</title>
        <authorList>
            <person name="Wang S."/>
            <person name="Zhang J."/>
            <person name="Jiao W."/>
            <person name="Li J."/>
            <person name="Xun X."/>
            <person name="Sun Y."/>
            <person name="Guo X."/>
            <person name="Huan P."/>
            <person name="Dong B."/>
            <person name="Zhang L."/>
            <person name="Hu X."/>
            <person name="Sun X."/>
            <person name="Wang J."/>
            <person name="Zhao C."/>
            <person name="Wang Y."/>
            <person name="Wang D."/>
            <person name="Huang X."/>
            <person name="Wang R."/>
            <person name="Lv J."/>
            <person name="Li Y."/>
            <person name="Zhang Z."/>
            <person name="Liu B."/>
            <person name="Lu W."/>
            <person name="Hui Y."/>
            <person name="Liang J."/>
            <person name="Zhou Z."/>
            <person name="Hou R."/>
            <person name="Li X."/>
            <person name="Liu Y."/>
            <person name="Li H."/>
            <person name="Ning X."/>
            <person name="Lin Y."/>
            <person name="Zhao L."/>
            <person name="Xing Q."/>
            <person name="Dou J."/>
            <person name="Li Y."/>
            <person name="Mao J."/>
            <person name="Guo H."/>
            <person name="Dou H."/>
            <person name="Li T."/>
            <person name="Mu C."/>
            <person name="Jiang W."/>
            <person name="Fu Q."/>
            <person name="Fu X."/>
            <person name="Miao Y."/>
            <person name="Liu J."/>
            <person name="Yu Q."/>
            <person name="Li R."/>
            <person name="Liao H."/>
            <person name="Li X."/>
            <person name="Kong Y."/>
            <person name="Jiang Z."/>
            <person name="Chourrout D."/>
            <person name="Li R."/>
            <person name="Bao Z."/>
        </authorList>
    </citation>
    <scope>NUCLEOTIDE SEQUENCE [LARGE SCALE GENOMIC DNA]</scope>
    <source>
        <strain evidence="4 5">PY_sf001</strain>
    </source>
</reference>
<evidence type="ECO:0000256" key="2">
    <source>
        <dbReference type="SAM" id="MobiDB-lite"/>
    </source>
</evidence>
<feature type="compositionally biased region" description="Low complexity" evidence="2">
    <location>
        <begin position="290"/>
        <end position="303"/>
    </location>
</feature>
<dbReference type="Proteomes" id="UP000242188">
    <property type="component" value="Unassembled WGS sequence"/>
</dbReference>
<proteinExistence type="predicted"/>
<gene>
    <name evidence="4" type="ORF">KP79_PYT24604</name>
</gene>
<evidence type="ECO:0000259" key="3">
    <source>
        <dbReference type="Pfam" id="PF20865"/>
    </source>
</evidence>
<evidence type="ECO:0000313" key="5">
    <source>
        <dbReference type="Proteomes" id="UP000242188"/>
    </source>
</evidence>
<feature type="coiled-coil region" evidence="1">
    <location>
        <begin position="553"/>
        <end position="643"/>
    </location>
</feature>
<dbReference type="Pfam" id="PF20865">
    <property type="entry name" value="FAM186A-B_C"/>
    <property type="match status" value="1"/>
</dbReference>
<dbReference type="EMBL" id="NEDP02005320">
    <property type="protein sequence ID" value="OWF42085.1"/>
    <property type="molecule type" value="Genomic_DNA"/>
</dbReference>
<feature type="region of interest" description="Disordered" evidence="2">
    <location>
        <begin position="33"/>
        <end position="63"/>
    </location>
</feature>
<feature type="coiled-coil region" evidence="1">
    <location>
        <begin position="689"/>
        <end position="744"/>
    </location>
</feature>
<feature type="compositionally biased region" description="Polar residues" evidence="2">
    <location>
        <begin position="119"/>
        <end position="133"/>
    </location>
</feature>
<organism evidence="4 5">
    <name type="scientific">Mizuhopecten yessoensis</name>
    <name type="common">Japanese scallop</name>
    <name type="synonym">Patinopecten yessoensis</name>
    <dbReference type="NCBI Taxonomy" id="6573"/>
    <lineage>
        <taxon>Eukaryota</taxon>
        <taxon>Metazoa</taxon>
        <taxon>Spiralia</taxon>
        <taxon>Lophotrochozoa</taxon>
        <taxon>Mollusca</taxon>
        <taxon>Bivalvia</taxon>
        <taxon>Autobranchia</taxon>
        <taxon>Pteriomorphia</taxon>
        <taxon>Pectinida</taxon>
        <taxon>Pectinoidea</taxon>
        <taxon>Pectinidae</taxon>
        <taxon>Mizuhopecten</taxon>
    </lineage>
</organism>
<feature type="region of interest" description="Disordered" evidence="2">
    <location>
        <begin position="239"/>
        <end position="258"/>
    </location>
</feature>
<name>A0A210Q040_MIZYE</name>
<evidence type="ECO:0000256" key="1">
    <source>
        <dbReference type="SAM" id="Coils"/>
    </source>
</evidence>
<accession>A0A210Q040</accession>
<feature type="compositionally biased region" description="Basic residues" evidence="2">
    <location>
        <begin position="140"/>
        <end position="158"/>
    </location>
</feature>
<feature type="region of interest" description="Disordered" evidence="2">
    <location>
        <begin position="286"/>
        <end position="310"/>
    </location>
</feature>
<sequence length="1237" mass="142574">MILIFGYLLIVGRKSLEGVRSVHFSGVSLTAIEEKTEPDPSSCPSDMSHQKNGEDRQEEEEVLVSEKIASPVVIVTPDSDTKVARHIEQAIPEKTRNVEIVEKKSSNYLQAVRSRETHGTSASELSTATSVDTDMSKGQKSNKKKKRRKPNATSKRRRFSEPVTHKVSKPKQREKKATSTTRMTPTLVEKPTMVQTEEIKVKRTPSPTLCRSASTLPQQRKNRMEDFIQSYADLSQYSPGFSSTSPVSPHLLQSSPPDALTQLFGNVHRASRMWDKSEDDTWERRHVYGSDSDQSQRSSTTVSDSDEDEFSLAKVPIRKTQSSLYAPKVVNVLYSLEVLKKKRKKKNIRDQVKSIKKRVYQALKNVDMHVDSCDEEEEGSTKFPSIVPAMVKREEERRRSQITEGTSRYASECNHRYQIISEVNDWISDPSSLADGMIPYEEMENALVEYEEIHENVLDAIKQIRETNDQVVKYGGQLLKEASNIIKENELQAKKMQGKPSDFNIVYDERALLSDPVKWDNAVKMVLQTLNDAVKWTKNSSHKHLYGKCSKQFRNLSLAMTKKEQELKEKRKTVEELKTKMKKAQAAAEKQVKEMDEVKKAVRRMSVDVEEKKNLLAQLEEKNKVLMRKIQGYESQMKTLQKEIETRIVEKTVTVTQEVEASSTGKKPKKPPAAPEVVKVIDPATQLKLDETEVKLKEAVDTIEILREKLREMDLQLKHELENVRILRSDLEKAERATEEAMDAIPDTVNMIEMPVEAPQQDVEKDSAYYKTLLSGMKNEFNTEIEKLKGFLKKEKSRNIAAVRRVENNHKDHLHAIQKDTLRVLRAIIHFRDHLVTVLEKEHLKEPAYALTQMPNLIPDKLVPDPREMLALLVGNVVEYMHKMGLTLANAFLAMRMMVKGAIEASKELAAHQQQVTKTRSVDRLKDEESKARVKHVEAAKMETTQLSRRLRKAKERLQKFEEISDLSSSDKKYLALLERYRMVWKMYNRLQKDMDVLQTDFQSSLEEQVKEREDFMVSSIRMDLKKSQKSNEAQLKLSIKDQKKNLDILHKAFEENKISKDLYAMAVSLIKKAMVVPQKRLRYLVEQYIAFQTVHETKKRVKLILSDEHLGQEMRKDIISYMKRIDQKFHMSMSMWHEQMASLEKERRNLFQTIWKVFTNVVTETGLLLVHPLLKGDGENSMYNRLACALNKDQLRHMLTKRRTASGFSRMPASVNGYNAINSHKLNKTWQTQVCT</sequence>
<feature type="coiled-coil region" evidence="1">
    <location>
        <begin position="440"/>
        <end position="499"/>
    </location>
</feature>
<dbReference type="AlphaFoldDB" id="A0A210Q040"/>
<dbReference type="OrthoDB" id="10056516at2759"/>
<keyword evidence="5" id="KW-1185">Reference proteome</keyword>
<feature type="coiled-coil region" evidence="1">
    <location>
        <begin position="937"/>
        <end position="964"/>
    </location>
</feature>
<keyword evidence="1" id="KW-0175">Coiled coil</keyword>
<feature type="compositionally biased region" description="Polar residues" evidence="2">
    <location>
        <begin position="239"/>
        <end position="256"/>
    </location>
</feature>
<feature type="region of interest" description="Disordered" evidence="2">
    <location>
        <begin position="112"/>
        <end position="186"/>
    </location>
</feature>
<feature type="domain" description="FAM186A/B C-terminal" evidence="3">
    <location>
        <begin position="1038"/>
        <end position="1211"/>
    </location>
</feature>
<comment type="caution">
    <text evidence="4">The sequence shown here is derived from an EMBL/GenBank/DDBJ whole genome shotgun (WGS) entry which is preliminary data.</text>
</comment>
<dbReference type="InterPro" id="IPR049146">
    <property type="entry name" value="FAM186A_B_C"/>
</dbReference>